<sequence length="372" mass="40209">MYGSSVDALRSSRRSGATALPNALQAASDEQTFVARVVAASNADGPRPYTDERYSFASPSTTTLLAARCDDLKDRTARSPGNARRNNPVSVAGESKLSNDTRKFITDVVSVAACPSESSGVPPLHELAAGVAVGRIVGAGAPAFALQLCEEIVREVPLLADVKHSVKLALLPHLGRVAQQRVCDGESCTTVAEEHRIPLSGSAFRALEMSAVEGVAREWIRSGTSCALVAHRHGIRKNDSAIHSAFEKLQAIAVADGPARLLVLEGRSCRKVAQQYGIRLWSQAFARLEMLAVRRHAKRHLLKGKSCDEVVELCGIRRQSDAFRELQTIAARIACKRSQRRTAIDDPERRRASDTETAQEKFRAVPIAGDQS</sequence>
<dbReference type="Proteomes" id="UP000625568">
    <property type="component" value="Chromosome 3"/>
</dbReference>
<reference evidence="2 3" key="1">
    <citation type="submission" date="2021-02" db="EMBL/GenBank/DDBJ databases">
        <title>FDA dAtabase for Regulatory Grade micrObial Sequences (FDA-ARGOS): Supporting development and validation of Infectious Disease Dx tests.</title>
        <authorList>
            <person name="Minogue T."/>
            <person name="Wolcott M."/>
            <person name="Wasieloski L."/>
            <person name="Aguilar W."/>
            <person name="Moore D."/>
            <person name="Jaissle J."/>
            <person name="Tallon L."/>
            <person name="Sadzewicz L."/>
            <person name="Zhao X."/>
            <person name="Boylan J."/>
            <person name="Ott S."/>
            <person name="Bowen H."/>
            <person name="Vavikolanu K."/>
            <person name="Mehta A."/>
            <person name="Aluvathingal J."/>
            <person name="Nadendla S."/>
            <person name="Yan Y."/>
            <person name="Sichtig H."/>
        </authorList>
    </citation>
    <scope>NUCLEOTIDE SEQUENCE [LARGE SCALE GENOMIC DNA]</scope>
    <source>
        <strain evidence="2 3">FDAARGOS_1272</strain>
    </source>
</reference>
<name>A0A892I7S4_9BURK</name>
<gene>
    <name evidence="2" type="ORF">I6K02_26770</name>
</gene>
<proteinExistence type="predicted"/>
<dbReference type="AlphaFoldDB" id="A0A892I7S4"/>
<accession>A0A892I7S4</accession>
<feature type="compositionally biased region" description="Basic and acidic residues" evidence="1">
    <location>
        <begin position="342"/>
        <end position="363"/>
    </location>
</feature>
<evidence type="ECO:0000313" key="3">
    <source>
        <dbReference type="Proteomes" id="UP000625568"/>
    </source>
</evidence>
<dbReference type="RefSeq" id="WP_123806775.1">
    <property type="nucleotide sequence ID" value="NZ_CP033839.1"/>
</dbReference>
<keyword evidence="3" id="KW-1185">Reference proteome</keyword>
<feature type="region of interest" description="Disordered" evidence="1">
    <location>
        <begin position="74"/>
        <end position="95"/>
    </location>
</feature>
<protein>
    <submittedName>
        <fullName evidence="2">Uncharacterized protein</fullName>
    </submittedName>
</protein>
<dbReference type="EMBL" id="CP069484">
    <property type="protein sequence ID" value="QRO81363.1"/>
    <property type="molecule type" value="Genomic_DNA"/>
</dbReference>
<organism evidence="2 3">
    <name type="scientific">Burkholderia dolosa</name>
    <dbReference type="NCBI Taxonomy" id="152500"/>
    <lineage>
        <taxon>Bacteria</taxon>
        <taxon>Pseudomonadati</taxon>
        <taxon>Pseudomonadota</taxon>
        <taxon>Betaproteobacteria</taxon>
        <taxon>Burkholderiales</taxon>
        <taxon>Burkholderiaceae</taxon>
        <taxon>Burkholderia</taxon>
        <taxon>Burkholderia cepacia complex</taxon>
    </lineage>
</organism>
<feature type="region of interest" description="Disordered" evidence="1">
    <location>
        <begin position="342"/>
        <end position="372"/>
    </location>
</feature>
<evidence type="ECO:0000313" key="2">
    <source>
        <dbReference type="EMBL" id="QRO81363.1"/>
    </source>
</evidence>
<evidence type="ECO:0000256" key="1">
    <source>
        <dbReference type="SAM" id="MobiDB-lite"/>
    </source>
</evidence>